<feature type="compositionally biased region" description="Low complexity" evidence="3">
    <location>
        <begin position="332"/>
        <end position="342"/>
    </location>
</feature>
<dbReference type="Pfam" id="PF00505">
    <property type="entry name" value="HMG_box"/>
    <property type="match status" value="1"/>
</dbReference>
<sequence length="391" mass="44292">MNFGPRGGFPGASNASGGRFRNAYQQNGAPNMGQPRGHRPPGPYNTEQIKIPKPPKQPDKPLPAYMRYSRKVWEKVKAGHPEMKMWDIGKLIGEQWRNLPEDERQGFFAEYEVEKAEYQDAMKAYHSSAPYRDWLKSKEKAQAAIQEQQMMEKMIGQQMPKEEPRFQLQQVEDEDDEADFAVKHIATARFQRNHRLITEIFSEAAVPDAKSIVTRPRLENLKRQVQSLMQHQRKLENEIEEMEGKFEAKRKKILDNSESFKVKIEELSKPPPPLPSPKPDDEAKKGANEENTEENKEQTPQEGEEKMEIDQTEKETITNMADEAVTSPTVENLSNVLSSNNASDEKESIPATESGSKQADAAKDVTAVIETDEKETPNTGTPDEAEAKANA</sequence>
<feature type="compositionally biased region" description="Basic and acidic residues" evidence="3">
    <location>
        <begin position="278"/>
        <end position="316"/>
    </location>
</feature>
<feature type="region of interest" description="Disordered" evidence="3">
    <location>
        <begin position="1"/>
        <end position="63"/>
    </location>
</feature>
<feature type="domain" description="HMG box" evidence="4">
    <location>
        <begin position="58"/>
        <end position="126"/>
    </location>
</feature>
<dbReference type="GO" id="GO:0045892">
    <property type="term" value="P:negative regulation of DNA-templated transcription"/>
    <property type="evidence" value="ECO:0007669"/>
    <property type="project" value="TreeGrafter"/>
</dbReference>
<dbReference type="EnsemblMetazoa" id="CLYHEMT014009.1">
    <property type="protein sequence ID" value="CLYHEMP014009.1"/>
    <property type="gene ID" value="CLYHEMG014009"/>
</dbReference>
<evidence type="ECO:0000313" key="6">
    <source>
        <dbReference type="Proteomes" id="UP000594262"/>
    </source>
</evidence>
<evidence type="ECO:0000256" key="2">
    <source>
        <dbReference type="SAM" id="Coils"/>
    </source>
</evidence>
<keyword evidence="2" id="KW-0175">Coiled coil</keyword>
<protein>
    <recommendedName>
        <fullName evidence="4">HMG box domain-containing protein</fullName>
    </recommendedName>
</protein>
<dbReference type="PANTHER" id="PTHR46232">
    <property type="entry name" value="SMARCE1 REGULATOR OF CHROMATIN"/>
    <property type="match status" value="1"/>
</dbReference>
<dbReference type="GO" id="GO:0016514">
    <property type="term" value="C:SWI/SNF complex"/>
    <property type="evidence" value="ECO:0007669"/>
    <property type="project" value="TreeGrafter"/>
</dbReference>
<reference evidence="5" key="1">
    <citation type="submission" date="2021-01" db="UniProtKB">
        <authorList>
            <consortium name="EnsemblMetazoa"/>
        </authorList>
    </citation>
    <scope>IDENTIFICATION</scope>
</reference>
<keyword evidence="6" id="KW-1185">Reference proteome</keyword>
<accession>A0A7M5WVY4</accession>
<dbReference type="OrthoDB" id="30931at2759"/>
<evidence type="ECO:0000256" key="3">
    <source>
        <dbReference type="SAM" id="MobiDB-lite"/>
    </source>
</evidence>
<feature type="DNA-binding region" description="HMG box" evidence="1">
    <location>
        <begin position="58"/>
        <end position="126"/>
    </location>
</feature>
<name>A0A7M5WVY4_9CNID</name>
<feature type="compositionally biased region" description="Gly residues" evidence="3">
    <location>
        <begin position="1"/>
        <end position="10"/>
    </location>
</feature>
<dbReference type="InterPro" id="IPR036910">
    <property type="entry name" value="HMG_box_dom_sf"/>
</dbReference>
<dbReference type="InterPro" id="IPR009071">
    <property type="entry name" value="HMG_box_dom"/>
</dbReference>
<dbReference type="Gene3D" id="1.10.30.10">
    <property type="entry name" value="High mobility group box domain"/>
    <property type="match status" value="1"/>
</dbReference>
<evidence type="ECO:0000259" key="4">
    <source>
        <dbReference type="PROSITE" id="PS50118"/>
    </source>
</evidence>
<keyword evidence="1" id="KW-0238">DNA-binding</keyword>
<dbReference type="SUPFAM" id="SSF47095">
    <property type="entry name" value="HMG-box"/>
    <property type="match status" value="1"/>
</dbReference>
<proteinExistence type="predicted"/>
<dbReference type="PANTHER" id="PTHR46232:SF1">
    <property type="entry name" value="SWI_SNF-RELATED MATRIX-ASSOCIATED ACTIN-DEPENDENT REGULATOR OF CHROMATIN SUBFAMILY E MEMBER 1"/>
    <property type="match status" value="1"/>
</dbReference>
<dbReference type="GeneID" id="136819366"/>
<feature type="coiled-coil region" evidence="2">
    <location>
        <begin position="218"/>
        <end position="252"/>
    </location>
</feature>
<dbReference type="GO" id="GO:0031492">
    <property type="term" value="F:nucleosomal DNA binding"/>
    <property type="evidence" value="ECO:0007669"/>
    <property type="project" value="TreeGrafter"/>
</dbReference>
<dbReference type="RefSeq" id="XP_066931706.1">
    <property type="nucleotide sequence ID" value="XM_067075605.1"/>
</dbReference>
<feature type="region of interest" description="Disordered" evidence="3">
    <location>
        <begin position="262"/>
        <end position="391"/>
    </location>
</feature>
<evidence type="ECO:0000313" key="5">
    <source>
        <dbReference type="EnsemblMetazoa" id="CLYHEMP014009.1"/>
    </source>
</evidence>
<dbReference type="AlphaFoldDB" id="A0A7M5WVY4"/>
<evidence type="ECO:0000256" key="1">
    <source>
        <dbReference type="PROSITE-ProRule" id="PRU00267"/>
    </source>
</evidence>
<dbReference type="GO" id="GO:0016922">
    <property type="term" value="F:nuclear receptor binding"/>
    <property type="evidence" value="ECO:0007669"/>
    <property type="project" value="TreeGrafter"/>
</dbReference>
<dbReference type="Proteomes" id="UP000594262">
    <property type="component" value="Unplaced"/>
</dbReference>
<dbReference type="PROSITE" id="PS50118">
    <property type="entry name" value="HMG_BOX_2"/>
    <property type="match status" value="1"/>
</dbReference>
<dbReference type="SMART" id="SM00398">
    <property type="entry name" value="HMG"/>
    <property type="match status" value="1"/>
</dbReference>
<dbReference type="CDD" id="cd21983">
    <property type="entry name" value="HMG-box_SMARCE1"/>
    <property type="match status" value="1"/>
</dbReference>
<organism evidence="5 6">
    <name type="scientific">Clytia hemisphaerica</name>
    <dbReference type="NCBI Taxonomy" id="252671"/>
    <lineage>
        <taxon>Eukaryota</taxon>
        <taxon>Metazoa</taxon>
        <taxon>Cnidaria</taxon>
        <taxon>Hydrozoa</taxon>
        <taxon>Hydroidolina</taxon>
        <taxon>Leptothecata</taxon>
        <taxon>Obeliida</taxon>
        <taxon>Clytiidae</taxon>
        <taxon>Clytia</taxon>
    </lineage>
</organism>
<keyword evidence="1" id="KW-0539">Nucleus</keyword>